<comment type="subcellular location">
    <subcellularLocation>
        <location evidence="1">Cell membrane</location>
        <topology evidence="1">Multi-pass membrane protein</topology>
    </subcellularLocation>
</comment>
<dbReference type="KEGG" id="sgn:SGRA_3593"/>
<dbReference type="GO" id="GO:0042121">
    <property type="term" value="P:alginic acid biosynthetic process"/>
    <property type="evidence" value="ECO:0007669"/>
    <property type="project" value="InterPro"/>
</dbReference>
<comment type="similarity">
    <text evidence="2 9">Belongs to the membrane-bound acyltransferase family.</text>
</comment>
<dbReference type="PIRSF" id="PIRSF016636">
    <property type="entry name" value="AlgI_DltB"/>
    <property type="match status" value="1"/>
</dbReference>
<dbReference type="InterPro" id="IPR024194">
    <property type="entry name" value="Ac/AlaTfrase_AlgI/DltB"/>
</dbReference>
<sequence>MQALLDLLTYQENMPFIFNSGRFLFFFSLLFAAYGLVVGHKTARLAYLTAFSLLFYYISSGGFLFLLLFCILFNFFFAQILPPKEEEKSPPALLSLGILVNLSFLLYYKYANFFIGNLNGLGLDYPLIDNLVLPVGISFFTFQTISYLVDVRQGKIPVATSLLDFAFYLSFFPQLVAGPIVRAIDFLPQLGRKIYYRPAREEEANSKAFFLNKALLGTGLFLILKGLLKKALLADYLGQYVDLVFSQPEGQTALEALLGIYAYTIQIYGDFSGYSDMAIGLALLLGFELPDNFRRPYRALNITDFWRRWHISLSSWLRDYIYIPLGGNRKGPLKQYLFLMITMLVGGFWHGASWAFVFWGGMHGLGLMLHKAWKLWGNRPKGKIWAVLAWVLNFHFVAFLWVYFRMGSFEGSNLLIGRLFTNWQLAQWEAFWMARPTVVVFLGLALLLHLFSDRDKQNMQHFFGQLPWAFQALIFLLALLLIFQFQSADVAPFIYFQF</sequence>
<feature type="transmembrane region" description="Helical" evidence="10">
    <location>
        <begin position="51"/>
        <end position="80"/>
    </location>
</feature>
<dbReference type="InterPro" id="IPR028362">
    <property type="entry name" value="AlgI"/>
</dbReference>
<protein>
    <submittedName>
        <fullName evidence="11">Alginate O-acetylation protein</fullName>
    </submittedName>
</protein>
<dbReference type="HOGENOM" id="CLU_025255_4_1_10"/>
<dbReference type="GO" id="GO:0016746">
    <property type="term" value="F:acyltransferase activity"/>
    <property type="evidence" value="ECO:0007669"/>
    <property type="project" value="UniProtKB-KW"/>
</dbReference>
<evidence type="ECO:0000256" key="10">
    <source>
        <dbReference type="SAM" id="Phobius"/>
    </source>
</evidence>
<evidence type="ECO:0000256" key="4">
    <source>
        <dbReference type="ARBA" id="ARBA00022679"/>
    </source>
</evidence>
<keyword evidence="8 9" id="KW-0012">Acyltransferase</keyword>
<keyword evidence="7 9" id="KW-0472">Membrane</keyword>
<gene>
    <name evidence="11" type="ordered locus">SGRA_3593</name>
</gene>
<keyword evidence="5 10" id="KW-0812">Transmembrane</keyword>
<organism evidence="11 12">
    <name type="scientific">Saprospira grandis (strain Lewin)</name>
    <dbReference type="NCBI Taxonomy" id="984262"/>
    <lineage>
        <taxon>Bacteria</taxon>
        <taxon>Pseudomonadati</taxon>
        <taxon>Bacteroidota</taxon>
        <taxon>Saprospiria</taxon>
        <taxon>Saprospirales</taxon>
        <taxon>Saprospiraceae</taxon>
        <taxon>Saprospira</taxon>
    </lineage>
</organism>
<feature type="transmembrane region" description="Helical" evidence="10">
    <location>
        <begin position="430"/>
        <end position="451"/>
    </location>
</feature>
<dbReference type="PANTHER" id="PTHR13285">
    <property type="entry name" value="ACYLTRANSFERASE"/>
    <property type="match status" value="1"/>
</dbReference>
<dbReference type="STRING" id="984262.SGRA_3593"/>
<dbReference type="eggNOG" id="COG1696">
    <property type="taxonomic scope" value="Bacteria"/>
</dbReference>
<dbReference type="PIRSF" id="PIRSF500217">
    <property type="entry name" value="AlgI"/>
    <property type="match status" value="1"/>
</dbReference>
<evidence type="ECO:0000256" key="8">
    <source>
        <dbReference type="ARBA" id="ARBA00023315"/>
    </source>
</evidence>
<feature type="transmembrane region" description="Helical" evidence="10">
    <location>
        <begin position="131"/>
        <end position="149"/>
    </location>
</feature>
<dbReference type="GO" id="GO:0005886">
    <property type="term" value="C:plasma membrane"/>
    <property type="evidence" value="ECO:0007669"/>
    <property type="project" value="UniProtKB-SubCell"/>
</dbReference>
<dbReference type="RefSeq" id="WP_015693908.1">
    <property type="nucleotide sequence ID" value="NC_016940.1"/>
</dbReference>
<dbReference type="InterPro" id="IPR051085">
    <property type="entry name" value="MB_O-acyltransferase"/>
</dbReference>
<dbReference type="Pfam" id="PF03062">
    <property type="entry name" value="MBOAT"/>
    <property type="match status" value="1"/>
</dbReference>
<evidence type="ECO:0000256" key="6">
    <source>
        <dbReference type="ARBA" id="ARBA00022989"/>
    </source>
</evidence>
<evidence type="ECO:0000256" key="3">
    <source>
        <dbReference type="ARBA" id="ARBA00022475"/>
    </source>
</evidence>
<evidence type="ECO:0000313" key="11">
    <source>
        <dbReference type="EMBL" id="AFC26317.1"/>
    </source>
</evidence>
<feature type="transmembrane region" description="Helical" evidence="10">
    <location>
        <begin position="463"/>
        <end position="483"/>
    </location>
</feature>
<dbReference type="PANTHER" id="PTHR13285:SF23">
    <property type="entry name" value="TEICHOIC ACID D-ALANYLTRANSFERASE"/>
    <property type="match status" value="1"/>
</dbReference>
<feature type="transmembrane region" description="Helical" evidence="10">
    <location>
        <begin position="382"/>
        <end position="404"/>
    </location>
</feature>
<evidence type="ECO:0000256" key="1">
    <source>
        <dbReference type="ARBA" id="ARBA00004651"/>
    </source>
</evidence>
<dbReference type="Proteomes" id="UP000007519">
    <property type="component" value="Chromosome"/>
</dbReference>
<dbReference type="AlphaFoldDB" id="H6L5R7"/>
<evidence type="ECO:0000256" key="9">
    <source>
        <dbReference type="PIRNR" id="PIRNR016636"/>
    </source>
</evidence>
<reference evidence="11 12" key="1">
    <citation type="journal article" date="2012" name="Stand. Genomic Sci.">
        <title>Complete genome sequencing and analysis of Saprospira grandis str. Lewin, a predatory marine bacterium.</title>
        <authorList>
            <person name="Saw J.H."/>
            <person name="Yuryev A."/>
            <person name="Kanbe M."/>
            <person name="Hou S."/>
            <person name="Young A.G."/>
            <person name="Aizawa S."/>
            <person name="Alam M."/>
        </authorList>
    </citation>
    <scope>NUCLEOTIDE SEQUENCE [LARGE SCALE GENOMIC DNA]</scope>
    <source>
        <strain evidence="11 12">Lewin</strain>
    </source>
</reference>
<keyword evidence="3 9" id="KW-1003">Cell membrane</keyword>
<name>H6L5R7_SAPGL</name>
<accession>H6L5R7</accession>
<feature type="transmembrane region" description="Helical" evidence="10">
    <location>
        <begin position="92"/>
        <end position="110"/>
    </location>
</feature>
<keyword evidence="6 10" id="KW-1133">Transmembrane helix</keyword>
<keyword evidence="4 9" id="KW-0808">Transferase</keyword>
<evidence type="ECO:0000256" key="2">
    <source>
        <dbReference type="ARBA" id="ARBA00010323"/>
    </source>
</evidence>
<evidence type="ECO:0000256" key="5">
    <source>
        <dbReference type="ARBA" id="ARBA00022692"/>
    </source>
</evidence>
<dbReference type="EMBL" id="CP002831">
    <property type="protein sequence ID" value="AFC26317.1"/>
    <property type="molecule type" value="Genomic_DNA"/>
</dbReference>
<feature type="transmembrane region" description="Helical" evidence="10">
    <location>
        <begin position="165"/>
        <end position="187"/>
    </location>
</feature>
<dbReference type="InterPro" id="IPR004299">
    <property type="entry name" value="MBOAT_fam"/>
</dbReference>
<proteinExistence type="inferred from homology"/>
<feature type="transmembrane region" description="Helical" evidence="10">
    <location>
        <begin position="336"/>
        <end position="361"/>
    </location>
</feature>
<keyword evidence="12" id="KW-1185">Reference proteome</keyword>
<evidence type="ECO:0000313" key="12">
    <source>
        <dbReference type="Proteomes" id="UP000007519"/>
    </source>
</evidence>
<feature type="transmembrane region" description="Helical" evidence="10">
    <location>
        <begin position="20"/>
        <end position="39"/>
    </location>
</feature>
<evidence type="ECO:0000256" key="7">
    <source>
        <dbReference type="ARBA" id="ARBA00023136"/>
    </source>
</evidence>
<dbReference type="OrthoDB" id="9805788at2"/>